<name>A0A9P6CZH5_9AGAR</name>
<protein>
    <submittedName>
        <fullName evidence="2">Uncharacterized protein</fullName>
    </submittedName>
</protein>
<feature type="region of interest" description="Disordered" evidence="1">
    <location>
        <begin position="1"/>
        <end position="28"/>
    </location>
</feature>
<dbReference type="EMBL" id="MU155130">
    <property type="protein sequence ID" value="KAF9486411.1"/>
    <property type="molecule type" value="Genomic_DNA"/>
</dbReference>
<dbReference type="Proteomes" id="UP000807469">
    <property type="component" value="Unassembled WGS sequence"/>
</dbReference>
<evidence type="ECO:0000313" key="2">
    <source>
        <dbReference type="EMBL" id="KAF9486411.1"/>
    </source>
</evidence>
<feature type="region of interest" description="Disordered" evidence="1">
    <location>
        <begin position="41"/>
        <end position="62"/>
    </location>
</feature>
<comment type="caution">
    <text evidence="2">The sequence shown here is derived from an EMBL/GenBank/DDBJ whole genome shotgun (WGS) entry which is preliminary data.</text>
</comment>
<reference evidence="2" key="1">
    <citation type="submission" date="2020-11" db="EMBL/GenBank/DDBJ databases">
        <authorList>
            <consortium name="DOE Joint Genome Institute"/>
            <person name="Ahrendt S."/>
            <person name="Riley R."/>
            <person name="Andreopoulos W."/>
            <person name="Labutti K."/>
            <person name="Pangilinan J."/>
            <person name="Ruiz-Duenas F.J."/>
            <person name="Barrasa J.M."/>
            <person name="Sanchez-Garcia M."/>
            <person name="Camarero S."/>
            <person name="Miyauchi S."/>
            <person name="Serrano A."/>
            <person name="Linde D."/>
            <person name="Babiker R."/>
            <person name="Drula E."/>
            <person name="Ayuso-Fernandez I."/>
            <person name="Pacheco R."/>
            <person name="Padilla G."/>
            <person name="Ferreira P."/>
            <person name="Barriuso J."/>
            <person name="Kellner H."/>
            <person name="Castanera R."/>
            <person name="Alfaro M."/>
            <person name="Ramirez L."/>
            <person name="Pisabarro A.G."/>
            <person name="Kuo A."/>
            <person name="Tritt A."/>
            <person name="Lipzen A."/>
            <person name="He G."/>
            <person name="Yan M."/>
            <person name="Ng V."/>
            <person name="Cullen D."/>
            <person name="Martin F."/>
            <person name="Rosso M.-N."/>
            <person name="Henrissat B."/>
            <person name="Hibbett D."/>
            <person name="Martinez A.T."/>
            <person name="Grigoriev I.V."/>
        </authorList>
    </citation>
    <scope>NUCLEOTIDE SEQUENCE</scope>
    <source>
        <strain evidence="2">CIRM-BRFM 674</strain>
    </source>
</reference>
<keyword evidence="3" id="KW-1185">Reference proteome</keyword>
<gene>
    <name evidence="2" type="ORF">BDN70DRAFT_10947</name>
</gene>
<organism evidence="2 3">
    <name type="scientific">Pholiota conissans</name>
    <dbReference type="NCBI Taxonomy" id="109636"/>
    <lineage>
        <taxon>Eukaryota</taxon>
        <taxon>Fungi</taxon>
        <taxon>Dikarya</taxon>
        <taxon>Basidiomycota</taxon>
        <taxon>Agaricomycotina</taxon>
        <taxon>Agaricomycetes</taxon>
        <taxon>Agaricomycetidae</taxon>
        <taxon>Agaricales</taxon>
        <taxon>Agaricineae</taxon>
        <taxon>Strophariaceae</taxon>
        <taxon>Pholiota</taxon>
    </lineage>
</organism>
<proteinExistence type="predicted"/>
<feature type="compositionally biased region" description="Low complexity" evidence="1">
    <location>
        <begin position="43"/>
        <end position="56"/>
    </location>
</feature>
<evidence type="ECO:0000313" key="3">
    <source>
        <dbReference type="Proteomes" id="UP000807469"/>
    </source>
</evidence>
<dbReference type="AlphaFoldDB" id="A0A9P6CZH5"/>
<sequence length="309" mass="33259">MSEEGSPPSNSRPPTPTPGGTVGPAQFSFTLTNSQWRELMDKGQGSFPSLSGSSHSATATTIPPFVPGPATEANSQSCESLTDQFPYISRATIIEIIRFEFHPLNVYKLDLVSHDKAAETRNTLDIEDGSFTVRERTGSAKDYPNFASLLEPLLTYFEILGAYAASSGSASSTLAILRGCNAYCAHLSCLNRTYTWSAILQYHKHFFLKRSKEMARSNFSGWLNPDANLMSQFLFGHVRPVTSTVNSASKSKSSSSSSATSSKTPLALQTCFPFNKGTCTGSVCPAGRIHKCSKCDATSHGSSTCTKAT</sequence>
<accession>A0A9P6CZH5</accession>
<dbReference type="OrthoDB" id="3051534at2759"/>
<evidence type="ECO:0000256" key="1">
    <source>
        <dbReference type="SAM" id="MobiDB-lite"/>
    </source>
</evidence>